<name>A0ABZ2CJJ4_9BACI</name>
<gene>
    <name evidence="4" type="ORF">R4Z09_13690</name>
</gene>
<evidence type="ECO:0000256" key="1">
    <source>
        <dbReference type="ARBA" id="ARBA00022679"/>
    </source>
</evidence>
<dbReference type="EMBL" id="CP137640">
    <property type="protein sequence ID" value="WVX83939.1"/>
    <property type="molecule type" value="Genomic_DNA"/>
</dbReference>
<keyword evidence="2" id="KW-0012">Acyltransferase</keyword>
<protein>
    <submittedName>
        <fullName evidence="4">GNAT family N-acetyltransferase</fullName>
    </submittedName>
</protein>
<evidence type="ECO:0000259" key="3">
    <source>
        <dbReference type="PROSITE" id="PS51186"/>
    </source>
</evidence>
<dbReference type="RefSeq" id="WP_338452811.1">
    <property type="nucleotide sequence ID" value="NZ_CP137640.1"/>
</dbReference>
<evidence type="ECO:0000313" key="5">
    <source>
        <dbReference type="Proteomes" id="UP001357223"/>
    </source>
</evidence>
<accession>A0ABZ2CJJ4</accession>
<dbReference type="Pfam" id="PF00583">
    <property type="entry name" value="Acetyltransf_1"/>
    <property type="match status" value="1"/>
</dbReference>
<dbReference type="SUPFAM" id="SSF55729">
    <property type="entry name" value="Acyl-CoA N-acyltransferases (Nat)"/>
    <property type="match status" value="1"/>
</dbReference>
<dbReference type="InterPro" id="IPR000182">
    <property type="entry name" value="GNAT_dom"/>
</dbReference>
<dbReference type="Proteomes" id="UP001357223">
    <property type="component" value="Chromosome"/>
</dbReference>
<dbReference type="InterPro" id="IPR016181">
    <property type="entry name" value="Acyl_CoA_acyltransferase"/>
</dbReference>
<feature type="domain" description="N-acetyltransferase" evidence="3">
    <location>
        <begin position="1"/>
        <end position="149"/>
    </location>
</feature>
<keyword evidence="5" id="KW-1185">Reference proteome</keyword>
<dbReference type="Gene3D" id="3.40.630.30">
    <property type="match status" value="1"/>
</dbReference>
<sequence length="149" mass="16989">MSIRKATNSETEEILTYSLKVLTEATMGFVEPNIEKVIPFGSSFLKDGGYYLVCNENNTIKGWIGIGAFIDYYSDELVGMIPEIYVIPQYRNQGIGEQLCCEAMKHLKEQGFSKVQLNVYTGNRAKHLYQKLGFQEVSTIMERNLDQVR</sequence>
<keyword evidence="1" id="KW-0808">Transferase</keyword>
<organism evidence="4 5">
    <name type="scientific">Niallia oryzisoli</name>
    <dbReference type="NCBI Taxonomy" id="1737571"/>
    <lineage>
        <taxon>Bacteria</taxon>
        <taxon>Bacillati</taxon>
        <taxon>Bacillota</taxon>
        <taxon>Bacilli</taxon>
        <taxon>Bacillales</taxon>
        <taxon>Bacillaceae</taxon>
        <taxon>Niallia</taxon>
    </lineage>
</organism>
<proteinExistence type="predicted"/>
<dbReference type="PANTHER" id="PTHR43420">
    <property type="entry name" value="ACETYLTRANSFERASE"/>
    <property type="match status" value="1"/>
</dbReference>
<reference evidence="4 5" key="1">
    <citation type="submission" date="2023-10" db="EMBL/GenBank/DDBJ databases">
        <title>Niallia locisalis sp.nov. isolated from a salt pond sample.</title>
        <authorList>
            <person name="Li X.-J."/>
            <person name="Dong L."/>
        </authorList>
    </citation>
    <scope>NUCLEOTIDE SEQUENCE [LARGE SCALE GENOMIC DNA]</scope>
    <source>
        <strain evidence="4 5">DSM 29761</strain>
    </source>
</reference>
<evidence type="ECO:0000313" key="4">
    <source>
        <dbReference type="EMBL" id="WVX83939.1"/>
    </source>
</evidence>
<dbReference type="InterPro" id="IPR050680">
    <property type="entry name" value="YpeA/RimI_acetyltransf"/>
</dbReference>
<dbReference type="PANTHER" id="PTHR43420:SF47">
    <property type="entry name" value="N-ACETYLTRANSFERASE DOMAIN-CONTAINING PROTEIN"/>
    <property type="match status" value="1"/>
</dbReference>
<dbReference type="CDD" id="cd04301">
    <property type="entry name" value="NAT_SF"/>
    <property type="match status" value="1"/>
</dbReference>
<evidence type="ECO:0000256" key="2">
    <source>
        <dbReference type="ARBA" id="ARBA00023315"/>
    </source>
</evidence>
<dbReference type="PROSITE" id="PS51186">
    <property type="entry name" value="GNAT"/>
    <property type="match status" value="1"/>
</dbReference>